<gene>
    <name evidence="5" type="ORF">X907_1748</name>
</gene>
<proteinExistence type="predicted"/>
<reference evidence="5 6" key="1">
    <citation type="submission" date="2016-12" db="EMBL/GenBank/DDBJ databases">
        <title>The genome of dimorphic prosthecate Glycocaulis alkaliphilus 6b-8t, isolated from crude oil dictates its adaptability in petroleum environments.</title>
        <authorList>
            <person name="Wu X.-L."/>
            <person name="Geng S."/>
        </authorList>
    </citation>
    <scope>NUCLEOTIDE SEQUENCE [LARGE SCALE GENOMIC DNA]</scope>
    <source>
        <strain evidence="5 6">6B-8</strain>
    </source>
</reference>
<comment type="subcellular location">
    <subcellularLocation>
        <location evidence="1">Membrane</location>
    </subcellularLocation>
</comment>
<protein>
    <submittedName>
        <fullName evidence="5">Uncharacterized protein</fullName>
    </submittedName>
</protein>
<evidence type="ECO:0000313" key="5">
    <source>
        <dbReference type="EMBL" id="AZU04279.1"/>
    </source>
</evidence>
<name>A0A3T0EAD4_9PROT</name>
<evidence type="ECO:0000256" key="1">
    <source>
        <dbReference type="ARBA" id="ARBA00004370"/>
    </source>
</evidence>
<dbReference type="Pfam" id="PF01124">
    <property type="entry name" value="MAPEG"/>
    <property type="match status" value="1"/>
</dbReference>
<keyword evidence="2" id="KW-0812">Transmembrane</keyword>
<evidence type="ECO:0000256" key="3">
    <source>
        <dbReference type="ARBA" id="ARBA00022989"/>
    </source>
</evidence>
<keyword evidence="3" id="KW-1133">Transmembrane helix</keyword>
<dbReference type="Proteomes" id="UP000286954">
    <property type="component" value="Chromosome"/>
</dbReference>
<dbReference type="RefSeq" id="WP_170175509.1">
    <property type="nucleotide sequence ID" value="NZ_BMFB01000003.1"/>
</dbReference>
<evidence type="ECO:0000313" key="6">
    <source>
        <dbReference type="Proteomes" id="UP000286954"/>
    </source>
</evidence>
<dbReference type="SUPFAM" id="SSF161084">
    <property type="entry name" value="MAPEG domain-like"/>
    <property type="match status" value="1"/>
</dbReference>
<sequence length="144" mass="15785">MDGLLADTEARLILLPAAAHLALVAFLYAWLTIERLRAVRARARTYADLQFAGGDVDRGARVAANLRNQFEAPMLFHPLVLALWATQSATIAMVWLAWLFVAGRVMHTAVQTLTGNVPLRGAVFTLNFLALAGLWVLFLSQQLG</sequence>
<keyword evidence="6" id="KW-1185">Reference proteome</keyword>
<evidence type="ECO:0000256" key="2">
    <source>
        <dbReference type="ARBA" id="ARBA00022692"/>
    </source>
</evidence>
<dbReference type="GO" id="GO:0016020">
    <property type="term" value="C:membrane"/>
    <property type="evidence" value="ECO:0007669"/>
    <property type="project" value="UniProtKB-SubCell"/>
</dbReference>
<keyword evidence="4" id="KW-0472">Membrane</keyword>
<dbReference type="Gene3D" id="1.20.120.550">
    <property type="entry name" value="Membrane associated eicosanoid/glutathione metabolism-like domain"/>
    <property type="match status" value="1"/>
</dbReference>
<dbReference type="EMBL" id="CP018911">
    <property type="protein sequence ID" value="AZU04279.1"/>
    <property type="molecule type" value="Genomic_DNA"/>
</dbReference>
<dbReference type="AlphaFoldDB" id="A0A3T0EAD4"/>
<evidence type="ECO:0000256" key="4">
    <source>
        <dbReference type="ARBA" id="ARBA00023136"/>
    </source>
</evidence>
<dbReference type="InterPro" id="IPR001129">
    <property type="entry name" value="Membr-assoc_MAPEG"/>
</dbReference>
<accession>A0A3T0EAD4</accession>
<organism evidence="5 6">
    <name type="scientific">Glycocaulis alkaliphilus</name>
    <dbReference type="NCBI Taxonomy" id="1434191"/>
    <lineage>
        <taxon>Bacteria</taxon>
        <taxon>Pseudomonadati</taxon>
        <taxon>Pseudomonadota</taxon>
        <taxon>Alphaproteobacteria</taxon>
        <taxon>Maricaulales</taxon>
        <taxon>Maricaulaceae</taxon>
        <taxon>Glycocaulis</taxon>
    </lineage>
</organism>
<dbReference type="KEGG" id="gak:X907_1748"/>
<dbReference type="InterPro" id="IPR023352">
    <property type="entry name" value="MAPEG-like_dom_sf"/>
</dbReference>